<dbReference type="RefSeq" id="WP_077847639.1">
    <property type="nucleotide sequence ID" value="NZ_LZZM01000159.1"/>
</dbReference>
<dbReference type="InterPro" id="IPR046537">
    <property type="entry name" value="DUF6602"/>
</dbReference>
<dbReference type="AlphaFoldDB" id="A0A1S8TGQ4"/>
<dbReference type="OrthoDB" id="2057120at2"/>
<dbReference type="Pfam" id="PF20247">
    <property type="entry name" value="DUF6602"/>
    <property type="match status" value="1"/>
</dbReference>
<dbReference type="Proteomes" id="UP000190890">
    <property type="component" value="Unassembled WGS sequence"/>
</dbReference>
<feature type="domain" description="DUF6602" evidence="1">
    <location>
        <begin position="29"/>
        <end position="125"/>
    </location>
</feature>
<sequence length="271" mass="31333">MNGELMYQQSIAAEFIAIKDRVRFFIDDNHWGEDGRYKEVILINYLKRILPNSVSVGTGFVKNNEGKLTNQIDIIIYKEQYPKLFSEGDFVILMPESVIGIIEVKSTSTTSVLTSKRNDLSVIKKAEKNGKIIGNRKIFNGIFAYDNKINFNSRFANSSLAEELRGLEGYLNCLSLGSNNFIRYWEKGNPSSSDKRKCYSAYNLSYRKVMEEEVNNMQGFSFGYFISNLMETVYRITSPNILSNQYFEFLYPLEMSKEIYKLENGDIYLNF</sequence>
<gene>
    <name evidence="2" type="ORF">CLPUN_25130</name>
</gene>
<comment type="caution">
    <text evidence="2">The sequence shown here is derived from an EMBL/GenBank/DDBJ whole genome shotgun (WGS) entry which is preliminary data.</text>
</comment>
<name>A0A1S8TGQ4_9CLOT</name>
<protein>
    <recommendedName>
        <fullName evidence="1">DUF6602 domain-containing protein</fullName>
    </recommendedName>
</protein>
<dbReference type="PANTHER" id="PTHR37103">
    <property type="entry name" value="PUTATIVE-RELATED"/>
    <property type="match status" value="1"/>
</dbReference>
<evidence type="ECO:0000313" key="2">
    <source>
        <dbReference type="EMBL" id="OOM76987.1"/>
    </source>
</evidence>
<proteinExistence type="predicted"/>
<accession>A0A1S8TGQ4</accession>
<dbReference type="EMBL" id="LZZM01000159">
    <property type="protein sequence ID" value="OOM76987.1"/>
    <property type="molecule type" value="Genomic_DNA"/>
</dbReference>
<dbReference type="PANTHER" id="PTHR37103:SF1">
    <property type="entry name" value="DUF6602 DOMAIN-CONTAINING PROTEIN"/>
    <property type="match status" value="1"/>
</dbReference>
<reference evidence="2 3" key="1">
    <citation type="submission" date="2016-05" db="EMBL/GenBank/DDBJ databases">
        <title>Microbial solvent formation.</title>
        <authorList>
            <person name="Poehlein A."/>
            <person name="Montoya Solano J.D."/>
            <person name="Flitsch S."/>
            <person name="Krabben P."/>
            <person name="Duerre P."/>
            <person name="Daniel R."/>
        </authorList>
    </citation>
    <scope>NUCLEOTIDE SEQUENCE [LARGE SCALE GENOMIC DNA]</scope>
    <source>
        <strain evidence="2 3">DSM 2619</strain>
    </source>
</reference>
<dbReference type="STRING" id="29367.CLPUN_25130"/>
<keyword evidence="3" id="KW-1185">Reference proteome</keyword>
<evidence type="ECO:0000259" key="1">
    <source>
        <dbReference type="Pfam" id="PF20247"/>
    </source>
</evidence>
<evidence type="ECO:0000313" key="3">
    <source>
        <dbReference type="Proteomes" id="UP000190890"/>
    </source>
</evidence>
<dbReference type="CDD" id="cd21173">
    <property type="entry name" value="NucC-like"/>
    <property type="match status" value="1"/>
</dbReference>
<organism evidence="2 3">
    <name type="scientific">Clostridium puniceum</name>
    <dbReference type="NCBI Taxonomy" id="29367"/>
    <lineage>
        <taxon>Bacteria</taxon>
        <taxon>Bacillati</taxon>
        <taxon>Bacillota</taxon>
        <taxon>Clostridia</taxon>
        <taxon>Eubacteriales</taxon>
        <taxon>Clostridiaceae</taxon>
        <taxon>Clostridium</taxon>
    </lineage>
</organism>